<dbReference type="PANTHER" id="PTHR43341:SF1">
    <property type="entry name" value="GENERAL AMINO-ACID PERMEASE GAP1"/>
    <property type="match status" value="1"/>
</dbReference>
<keyword evidence="2" id="KW-0813">Transport</keyword>
<feature type="transmembrane region" description="Helical" evidence="7">
    <location>
        <begin position="187"/>
        <end position="206"/>
    </location>
</feature>
<feature type="transmembrane region" description="Helical" evidence="7">
    <location>
        <begin position="80"/>
        <end position="97"/>
    </location>
</feature>
<feature type="transmembrane region" description="Helical" evidence="7">
    <location>
        <begin position="157"/>
        <end position="175"/>
    </location>
</feature>
<comment type="caution">
    <text evidence="9">The sequence shown here is derived from an EMBL/GenBank/DDBJ whole genome shotgun (WGS) entry which is preliminary data.</text>
</comment>
<dbReference type="PANTHER" id="PTHR43341">
    <property type="entry name" value="AMINO ACID PERMEASE"/>
    <property type="match status" value="1"/>
</dbReference>
<dbReference type="Proteomes" id="UP000567179">
    <property type="component" value="Unassembled WGS sequence"/>
</dbReference>
<comment type="subcellular location">
    <subcellularLocation>
        <location evidence="1">Membrane</location>
        <topology evidence="1">Multi-pass membrane protein</topology>
    </subcellularLocation>
</comment>
<evidence type="ECO:0000313" key="9">
    <source>
        <dbReference type="EMBL" id="KAF5320671.1"/>
    </source>
</evidence>
<name>A0A8H5BD41_9AGAR</name>
<evidence type="ECO:0000256" key="5">
    <source>
        <dbReference type="ARBA" id="ARBA00022989"/>
    </source>
</evidence>
<feature type="transmembrane region" description="Helical" evidence="7">
    <location>
        <begin position="406"/>
        <end position="430"/>
    </location>
</feature>
<dbReference type="PIRSF" id="PIRSF006060">
    <property type="entry name" value="AA_transporter"/>
    <property type="match status" value="1"/>
</dbReference>
<protein>
    <recommendedName>
        <fullName evidence="8">Amino acid permease/ SLC12A domain-containing protein</fullName>
    </recommendedName>
</protein>
<dbReference type="OrthoDB" id="10062876at2759"/>
<keyword evidence="3 7" id="KW-0812">Transmembrane</keyword>
<keyword evidence="4" id="KW-0029">Amino-acid transport</keyword>
<feature type="transmembrane region" description="Helical" evidence="7">
    <location>
        <begin position="56"/>
        <end position="74"/>
    </location>
</feature>
<keyword evidence="5 7" id="KW-1133">Transmembrane helix</keyword>
<keyword evidence="10" id="KW-1185">Reference proteome</keyword>
<dbReference type="Gene3D" id="1.20.1740.10">
    <property type="entry name" value="Amino acid/polyamine transporter I"/>
    <property type="match status" value="1"/>
</dbReference>
<feature type="transmembrane region" description="Helical" evidence="7">
    <location>
        <begin position="379"/>
        <end position="399"/>
    </location>
</feature>
<feature type="domain" description="Amino acid permease/ SLC12A" evidence="8">
    <location>
        <begin position="55"/>
        <end position="508"/>
    </location>
</feature>
<feature type="transmembrane region" description="Helical" evidence="7">
    <location>
        <begin position="242"/>
        <end position="262"/>
    </location>
</feature>
<dbReference type="EMBL" id="JAACJJ010000028">
    <property type="protein sequence ID" value="KAF5320671.1"/>
    <property type="molecule type" value="Genomic_DNA"/>
</dbReference>
<evidence type="ECO:0000256" key="3">
    <source>
        <dbReference type="ARBA" id="ARBA00022692"/>
    </source>
</evidence>
<feature type="transmembrane region" description="Helical" evidence="7">
    <location>
        <begin position="283"/>
        <end position="301"/>
    </location>
</feature>
<accession>A0A8H5BD41</accession>
<evidence type="ECO:0000256" key="4">
    <source>
        <dbReference type="ARBA" id="ARBA00022970"/>
    </source>
</evidence>
<organism evidence="9 10">
    <name type="scientific">Psilocybe cf. subviscida</name>
    <dbReference type="NCBI Taxonomy" id="2480587"/>
    <lineage>
        <taxon>Eukaryota</taxon>
        <taxon>Fungi</taxon>
        <taxon>Dikarya</taxon>
        <taxon>Basidiomycota</taxon>
        <taxon>Agaricomycotina</taxon>
        <taxon>Agaricomycetes</taxon>
        <taxon>Agaricomycetidae</taxon>
        <taxon>Agaricales</taxon>
        <taxon>Agaricineae</taxon>
        <taxon>Strophariaceae</taxon>
        <taxon>Psilocybe</taxon>
    </lineage>
</organism>
<reference evidence="9 10" key="1">
    <citation type="journal article" date="2020" name="ISME J.">
        <title>Uncovering the hidden diversity of litter-decomposition mechanisms in mushroom-forming fungi.</title>
        <authorList>
            <person name="Floudas D."/>
            <person name="Bentzer J."/>
            <person name="Ahren D."/>
            <person name="Johansson T."/>
            <person name="Persson P."/>
            <person name="Tunlid A."/>
        </authorList>
    </citation>
    <scope>NUCLEOTIDE SEQUENCE [LARGE SCALE GENOMIC DNA]</scope>
    <source>
        <strain evidence="9 10">CBS 101986</strain>
    </source>
</reference>
<evidence type="ECO:0000256" key="2">
    <source>
        <dbReference type="ARBA" id="ARBA00022448"/>
    </source>
</evidence>
<evidence type="ECO:0000256" key="6">
    <source>
        <dbReference type="ARBA" id="ARBA00023136"/>
    </source>
</evidence>
<feature type="transmembrane region" description="Helical" evidence="7">
    <location>
        <begin position="456"/>
        <end position="477"/>
    </location>
</feature>
<gene>
    <name evidence="9" type="ORF">D9619_001519</name>
</gene>
<dbReference type="InterPro" id="IPR004841">
    <property type="entry name" value="AA-permease/SLC12A_dom"/>
</dbReference>
<dbReference type="InterPro" id="IPR050524">
    <property type="entry name" value="APC_YAT"/>
</dbReference>
<dbReference type="Pfam" id="PF00324">
    <property type="entry name" value="AA_permease"/>
    <property type="match status" value="1"/>
</dbReference>
<dbReference type="FunFam" id="1.20.1740.10:FF:000001">
    <property type="entry name" value="Amino acid permease"/>
    <property type="match status" value="1"/>
</dbReference>
<evidence type="ECO:0000256" key="7">
    <source>
        <dbReference type="SAM" id="Phobius"/>
    </source>
</evidence>
<evidence type="ECO:0000259" key="8">
    <source>
        <dbReference type="Pfam" id="PF00324"/>
    </source>
</evidence>
<sequence>MPERPANFAYQALPTTARETRADEYGPLDTEEDVDPLVATISTHEARHRKLQERHLSMIALAGMIGTGLFLSSGKALAHAGPLGCVLAFIIMGTVTASMEMSAFRPSSGGFVRHANLWLDKSSSIAIGWNFWYSMAITMPTELSAATTLLKYWNPEINQAIPISLFWMVIAIINFSPVSIYGEFEFYLACCKIALIVCFVITGAALDLGAYSGQDFIGLRYWQDPYPLFREYLAEGATGKFLGFWSAMLAAAFAFGNVQVVAMAGAETLNPRKSIPGALKKTFLRVVAFYVASIVVISLTVPANDERLYQPTGDVTHSPFIIAFSRAGLKAFPSLINGVVLSSAFSSGNSCSFLASRTLHGLAQDGHAPSAFLKLNRFGIPYVAVAASLSWGVVAYTSLNHGAFQAFLWLLSLVTTAGIVSWVIICVTYIRFWNGLRVQGIPRDDLPYKSPWQPYITYYALATNILILLFSGLDAFLPSFSWSKFWSSYFNCLFYPAFYLACKWWLKDSVIPLDAIDFHGELHLIEHDARLDAEGGDFHEPSTYDKFLNTFF</sequence>
<evidence type="ECO:0000313" key="10">
    <source>
        <dbReference type="Proteomes" id="UP000567179"/>
    </source>
</evidence>
<dbReference type="AlphaFoldDB" id="A0A8H5BD41"/>
<dbReference type="GO" id="GO:0015171">
    <property type="term" value="F:amino acid transmembrane transporter activity"/>
    <property type="evidence" value="ECO:0007669"/>
    <property type="project" value="TreeGrafter"/>
</dbReference>
<keyword evidence="6 7" id="KW-0472">Membrane</keyword>
<evidence type="ECO:0000256" key="1">
    <source>
        <dbReference type="ARBA" id="ARBA00004141"/>
    </source>
</evidence>
<proteinExistence type="predicted"/>
<dbReference type="GO" id="GO:0016020">
    <property type="term" value="C:membrane"/>
    <property type="evidence" value="ECO:0007669"/>
    <property type="project" value="UniProtKB-SubCell"/>
</dbReference>